<accession>A0AC35U4D7</accession>
<proteinExistence type="predicted"/>
<dbReference type="WBParaSite" id="RSKR_0000723200.1">
    <property type="protein sequence ID" value="RSKR_0000723200.1"/>
    <property type="gene ID" value="RSKR_0000723200"/>
</dbReference>
<sequence>MSAVESIATKVQETVIIEKVEETSPEAPIADATPAPESTEETKAAVDEAIEQLKTLQEDPIAWISAQRPAAIHKVNHLVCNWIAGIVNEGAETPVATVPGKHDNVTKNQFLAFLKDGTILTQLANKLAPGSIETVHEGEEAATKENQTANIEAFVKFVKEKLELGEEQVFTAADIQDKGKEGYQAVFNTLARVGMAVKEKFDKDGLDIDNVTESAAKVAQNKIFVTLLGLFNRAKAALTAKKAVAEKPAEGGEATEQKKEEEVEKSVEGTVTEPAKEVSETH</sequence>
<name>A0AC35U4D7_9BILA</name>
<reference evidence="2" key="1">
    <citation type="submission" date="2016-11" db="UniProtKB">
        <authorList>
            <consortium name="WormBaseParasite"/>
        </authorList>
    </citation>
    <scope>IDENTIFICATION</scope>
    <source>
        <strain evidence="2">KR3021</strain>
    </source>
</reference>
<organism evidence="1 2">
    <name type="scientific">Rhabditophanes sp. KR3021</name>
    <dbReference type="NCBI Taxonomy" id="114890"/>
    <lineage>
        <taxon>Eukaryota</taxon>
        <taxon>Metazoa</taxon>
        <taxon>Ecdysozoa</taxon>
        <taxon>Nematoda</taxon>
        <taxon>Chromadorea</taxon>
        <taxon>Rhabditida</taxon>
        <taxon>Tylenchina</taxon>
        <taxon>Panagrolaimomorpha</taxon>
        <taxon>Strongyloidoidea</taxon>
        <taxon>Alloionematidae</taxon>
        <taxon>Rhabditophanes</taxon>
    </lineage>
</organism>
<evidence type="ECO:0000313" key="1">
    <source>
        <dbReference type="Proteomes" id="UP000095286"/>
    </source>
</evidence>
<evidence type="ECO:0000313" key="2">
    <source>
        <dbReference type="WBParaSite" id="RSKR_0000723200.1"/>
    </source>
</evidence>
<dbReference type="Proteomes" id="UP000095286">
    <property type="component" value="Unplaced"/>
</dbReference>
<protein>
    <submittedName>
        <fullName evidence="2">Calponin-homology (CH) domain-containing protein</fullName>
    </submittedName>
</protein>